<sequence length="223" mass="25464">MQIAGSVSLSAVMDELRLRRAVFHSEADFQHAFAWAVHRLDGAVHVRLEVRQKDSEYLDLLCFGTAGRTAIEFKYFTDSWDGIDPGTGEAFRLHSHAASDLARRNFLFDVARLEKFCRSSSEPMNGLAIMLTNDRTLWVPPAGSRPTRDREFRIHEGRRLTGVLRWGVNGSYFLRNQRDLAGDYPLIWHDFSRMDGPNGEFRWLPVHVENAQVHPKEAPADTP</sequence>
<evidence type="ECO:0000313" key="1">
    <source>
        <dbReference type="EMBL" id="SCF09583.1"/>
    </source>
</evidence>
<reference evidence="2" key="1">
    <citation type="submission" date="2016-06" db="EMBL/GenBank/DDBJ databases">
        <authorList>
            <person name="Varghese N."/>
            <person name="Submissions Spin"/>
        </authorList>
    </citation>
    <scope>NUCLEOTIDE SEQUENCE [LARGE SCALE GENOMIC DNA]</scope>
    <source>
        <strain evidence="2">DSM 44875</strain>
    </source>
</reference>
<dbReference type="RefSeq" id="WP_089020714.1">
    <property type="nucleotide sequence ID" value="NZ_LT607412.1"/>
</dbReference>
<dbReference type="OrthoDB" id="2817390at2"/>
<accession>A0A1C4XME2</accession>
<dbReference type="AlphaFoldDB" id="A0A1C4XME2"/>
<evidence type="ECO:0000313" key="2">
    <source>
        <dbReference type="Proteomes" id="UP000198243"/>
    </source>
</evidence>
<protein>
    <submittedName>
        <fullName evidence="1">Uncharacterized protein</fullName>
    </submittedName>
</protein>
<organism evidence="1 2">
    <name type="scientific">Micromonospora coriariae</name>
    <dbReference type="NCBI Taxonomy" id="285665"/>
    <lineage>
        <taxon>Bacteria</taxon>
        <taxon>Bacillati</taxon>
        <taxon>Actinomycetota</taxon>
        <taxon>Actinomycetes</taxon>
        <taxon>Micromonosporales</taxon>
        <taxon>Micromonosporaceae</taxon>
        <taxon>Micromonospora</taxon>
    </lineage>
</organism>
<name>A0A1C4XME2_9ACTN</name>
<proteinExistence type="predicted"/>
<dbReference type="Proteomes" id="UP000198243">
    <property type="component" value="Chromosome I"/>
</dbReference>
<gene>
    <name evidence="1" type="ORF">GA0070607_5487</name>
</gene>
<dbReference type="EMBL" id="LT607412">
    <property type="protein sequence ID" value="SCF09583.1"/>
    <property type="molecule type" value="Genomic_DNA"/>
</dbReference>
<keyword evidence="2" id="KW-1185">Reference proteome</keyword>